<dbReference type="Ensembl" id="ENSGMOT00000060480.1">
    <property type="protein sequence ID" value="ENSGMOP00000050683.1"/>
    <property type="gene ID" value="ENSGMOG00000023717.1"/>
</dbReference>
<feature type="region of interest" description="Disordered" evidence="9">
    <location>
        <begin position="85"/>
        <end position="373"/>
    </location>
</feature>
<feature type="compositionally biased region" description="Low complexity" evidence="9">
    <location>
        <begin position="120"/>
        <end position="139"/>
    </location>
</feature>
<evidence type="ECO:0000256" key="7">
    <source>
        <dbReference type="ARBA" id="ARBA00023121"/>
    </source>
</evidence>
<dbReference type="OMA" id="SCMPQIT"/>
<evidence type="ECO:0000256" key="6">
    <source>
        <dbReference type="ARBA" id="ARBA00023055"/>
    </source>
</evidence>
<keyword evidence="3 10" id="KW-0812">Transmembrane</keyword>
<feature type="domain" description="SMP-LTD" evidence="11">
    <location>
        <begin position="802"/>
        <end position="1089"/>
    </location>
</feature>
<feature type="compositionally biased region" description="Basic and acidic residues" evidence="9">
    <location>
        <begin position="1117"/>
        <end position="1131"/>
    </location>
</feature>
<dbReference type="Proteomes" id="UP000694546">
    <property type="component" value="Chromosome 18"/>
</dbReference>
<dbReference type="GO" id="GO:0008289">
    <property type="term" value="F:lipid binding"/>
    <property type="evidence" value="ECO:0007669"/>
    <property type="project" value="UniProtKB-KW"/>
</dbReference>
<evidence type="ECO:0000259" key="11">
    <source>
        <dbReference type="PROSITE" id="PS51847"/>
    </source>
</evidence>
<dbReference type="PANTHER" id="PTHR13466">
    <property type="entry name" value="TEX2 PROTEIN-RELATED"/>
    <property type="match status" value="1"/>
</dbReference>
<feature type="compositionally biased region" description="Gly residues" evidence="9">
    <location>
        <begin position="17"/>
        <end position="26"/>
    </location>
</feature>
<protein>
    <submittedName>
        <fullName evidence="12">Testis expressed 2, like</fullName>
    </submittedName>
</protein>
<keyword evidence="2" id="KW-0813">Transport</keyword>
<proteinExistence type="predicted"/>
<dbReference type="InterPro" id="IPR031468">
    <property type="entry name" value="SMP_LBD"/>
</dbReference>
<feature type="compositionally biased region" description="Low complexity" evidence="9">
    <location>
        <begin position="691"/>
        <end position="702"/>
    </location>
</feature>
<comment type="subcellular location">
    <subcellularLocation>
        <location evidence="1">Endoplasmic reticulum membrane</location>
    </subcellularLocation>
</comment>
<evidence type="ECO:0000313" key="12">
    <source>
        <dbReference type="Ensembl" id="ENSGMOP00000050683.1"/>
    </source>
</evidence>
<organism evidence="12 13">
    <name type="scientific">Gadus morhua</name>
    <name type="common">Atlantic cod</name>
    <dbReference type="NCBI Taxonomy" id="8049"/>
    <lineage>
        <taxon>Eukaryota</taxon>
        <taxon>Metazoa</taxon>
        <taxon>Chordata</taxon>
        <taxon>Craniata</taxon>
        <taxon>Vertebrata</taxon>
        <taxon>Euteleostomi</taxon>
        <taxon>Actinopterygii</taxon>
        <taxon>Neopterygii</taxon>
        <taxon>Teleostei</taxon>
        <taxon>Neoteleostei</taxon>
        <taxon>Acanthomorphata</taxon>
        <taxon>Zeiogadaria</taxon>
        <taxon>Gadariae</taxon>
        <taxon>Gadiformes</taxon>
        <taxon>Gadoidei</taxon>
        <taxon>Gadidae</taxon>
        <taxon>Gadus</taxon>
    </lineage>
</organism>
<dbReference type="GeneTree" id="ENSGT00940000164352"/>
<feature type="region of interest" description="Disordered" evidence="9">
    <location>
        <begin position="777"/>
        <end position="796"/>
    </location>
</feature>
<feature type="transmembrane region" description="Helical" evidence="10">
    <location>
        <begin position="441"/>
        <end position="462"/>
    </location>
</feature>
<evidence type="ECO:0000256" key="2">
    <source>
        <dbReference type="ARBA" id="ARBA00022448"/>
    </source>
</evidence>
<feature type="region of interest" description="Disordered" evidence="9">
    <location>
        <begin position="950"/>
        <end position="970"/>
    </location>
</feature>
<accession>A0A8C5BR34</accession>
<keyword evidence="4" id="KW-0256">Endoplasmic reticulum</keyword>
<feature type="compositionally biased region" description="Basic residues" evidence="9">
    <location>
        <begin position="345"/>
        <end position="365"/>
    </location>
</feature>
<sequence length="1131" mass="122595">MSESGKHGGGKREDQGGGRGGGGGQGLVPSHGPLPPDLRPSPPVTEGPTPRQPAHRRHLPRGIVIQLTGTEGKWDSLDDGELLFSGLHPDDEDPCPLISLSTEGEASPEEGEREPCFMAFPFPLSPSSPDSLGSCSPSFATPAPGPSSFLSPGPPSPTHRPAPASLVKSLSTELELKEGSTLRPRPLLTLVKSISTELSRSEPEVSQSKSDSRLNLHLLKQLTQHKGRSGGGGRDSRTAPPSPGSLSPSGEGPRGSFFKLELEDTKKKLSEAMQEPLSSMFSKMRRDESSGSPKHQWRAPQGAGPSPGRAEGTTDPGASQESPLRSAKRADTMDLPPAFDWPGVRHPRRGRHGACPVHHHRRHPVSRPNHRDEGLEVCADDDAVRVIGVENQRREASAPAGSLPSFSAAIRTDPPAPVPAMSLLCVAVLSYLYFTLPLGPYLSGAGLGLALGFLLGLFLLSLGSSRCRRPPPTGRRKTSLLGLEMGAGNVVASTEPDVLKGWMNEMQEYDPETSHPSLMASVFASLEGSSLCLESPRWNISRWARYEDDTPHAGSFVRRRTFHLVNSRVSLLPSVLARKRAWNPKYPICIQLAEGASSLGGGEAVSPEPQESQGLGEPDPVDPVTPNRQPGHGSQPAAHPPTTLYLFGRTGREKEEWFHQFLSASLDGAGRERDRWKKRGDARPVNRADDLSTLQSLSPPSQGRVSCGASRQGSAEEDEAPSSPPVQQQHHQHLHHPTPPVSAPGPQTSSGSIGGLSLLDYPSYMARLLASAERLSPLPSPTAGGSAETSPTAVGDRCTCDLPESPAWANALVGRIFWDFLRERLWSDAMSRKIQKKLSRIHLPYFMNELTLTELDMGSCMPQITAASGPEVNHRGLWLELEVVYTGALQMTLQTKFNLSKLGKEGSSEPCCPDMGLQGFRPILGVLADSDEESSSAGSSDEEELLLSEPQVAAGDRGGPHLTEGAPGGRKGRRILKFVDKIAKSKYFQKATENEFIKKKIEEMSNTPLLLTVEVQELSGTLVINIPPPPSDRIWYSFCMPPKLDLRVRPKLGEREVTFCHVTEWIERKLQQEFKKVFVLPNMDDIYVPLMHSGLDSPLVSQKLSPQSEQSPFYVDSMERDPAEITRAESH</sequence>
<evidence type="ECO:0000256" key="8">
    <source>
        <dbReference type="ARBA" id="ARBA00023136"/>
    </source>
</evidence>
<feature type="compositionally biased region" description="Pro residues" evidence="9">
    <location>
        <begin position="32"/>
        <end position="45"/>
    </location>
</feature>
<dbReference type="GO" id="GO:0006869">
    <property type="term" value="P:lipid transport"/>
    <property type="evidence" value="ECO:0007669"/>
    <property type="project" value="UniProtKB-KW"/>
</dbReference>
<keyword evidence="7" id="KW-0446">Lipid-binding</keyword>
<evidence type="ECO:0000256" key="4">
    <source>
        <dbReference type="ARBA" id="ARBA00022824"/>
    </source>
</evidence>
<feature type="compositionally biased region" description="Low complexity" evidence="9">
    <location>
        <begin position="244"/>
        <end position="256"/>
    </location>
</feature>
<feature type="compositionally biased region" description="Basic and acidic residues" evidence="9">
    <location>
        <begin position="260"/>
        <end position="270"/>
    </location>
</feature>
<feature type="transmembrane region" description="Helical" evidence="10">
    <location>
        <begin position="416"/>
        <end position="434"/>
    </location>
</feature>
<keyword evidence="5 10" id="KW-1133">Transmembrane helix</keyword>
<dbReference type="PROSITE" id="PS51847">
    <property type="entry name" value="SMP"/>
    <property type="match status" value="1"/>
</dbReference>
<dbReference type="OrthoDB" id="26740at2759"/>
<feature type="compositionally biased region" description="Polar residues" evidence="9">
    <location>
        <begin position="192"/>
        <end position="209"/>
    </location>
</feature>
<gene>
    <name evidence="12" type="primary">tex2l</name>
</gene>
<dbReference type="PANTHER" id="PTHR13466:SF4">
    <property type="entry name" value="SMP-LTD DOMAIN-CONTAINING PROTEIN"/>
    <property type="match status" value="1"/>
</dbReference>
<dbReference type="GO" id="GO:0005789">
    <property type="term" value="C:endoplasmic reticulum membrane"/>
    <property type="evidence" value="ECO:0007669"/>
    <property type="project" value="UniProtKB-SubCell"/>
</dbReference>
<evidence type="ECO:0000256" key="1">
    <source>
        <dbReference type="ARBA" id="ARBA00004586"/>
    </source>
</evidence>
<reference evidence="12" key="2">
    <citation type="submission" date="2025-09" db="UniProtKB">
        <authorList>
            <consortium name="Ensembl"/>
        </authorList>
    </citation>
    <scope>IDENTIFICATION</scope>
</reference>
<keyword evidence="8 10" id="KW-0472">Membrane</keyword>
<feature type="region of interest" description="Disordered" evidence="9">
    <location>
        <begin position="668"/>
        <end position="754"/>
    </location>
</feature>
<dbReference type="CDD" id="cd21675">
    <property type="entry name" value="SMP_TEX2"/>
    <property type="match status" value="1"/>
</dbReference>
<evidence type="ECO:0000256" key="10">
    <source>
        <dbReference type="SAM" id="Phobius"/>
    </source>
</evidence>
<dbReference type="AlphaFoldDB" id="A0A8C5BR34"/>
<feature type="compositionally biased region" description="Polar residues" evidence="9">
    <location>
        <begin position="1101"/>
        <end position="1111"/>
    </location>
</feature>
<feature type="compositionally biased region" description="Basic and acidic residues" evidence="9">
    <location>
        <begin position="1"/>
        <end position="16"/>
    </location>
</feature>
<evidence type="ECO:0000313" key="13">
    <source>
        <dbReference type="Proteomes" id="UP000694546"/>
    </source>
</evidence>
<keyword evidence="6" id="KW-0445">Lipid transport</keyword>
<name>A0A8C5BR34_GADMO</name>
<feature type="region of interest" description="Disordered" evidence="9">
    <location>
        <begin position="1"/>
        <end position="64"/>
    </location>
</feature>
<feature type="compositionally biased region" description="Basic and acidic residues" evidence="9">
    <location>
        <begin position="669"/>
        <end position="690"/>
    </location>
</feature>
<evidence type="ECO:0000256" key="9">
    <source>
        <dbReference type="SAM" id="MobiDB-lite"/>
    </source>
</evidence>
<evidence type="ECO:0000256" key="3">
    <source>
        <dbReference type="ARBA" id="ARBA00022692"/>
    </source>
</evidence>
<feature type="region of interest" description="Disordered" evidence="9">
    <location>
        <begin position="598"/>
        <end position="644"/>
    </location>
</feature>
<reference evidence="12" key="1">
    <citation type="submission" date="2025-08" db="UniProtKB">
        <authorList>
            <consortium name="Ensembl"/>
        </authorList>
    </citation>
    <scope>IDENTIFICATION</scope>
</reference>
<keyword evidence="13" id="KW-1185">Reference proteome</keyword>
<feature type="region of interest" description="Disordered" evidence="9">
    <location>
        <begin position="1101"/>
        <end position="1131"/>
    </location>
</feature>
<evidence type="ECO:0000256" key="5">
    <source>
        <dbReference type="ARBA" id="ARBA00022989"/>
    </source>
</evidence>